<feature type="transmembrane region" description="Helical" evidence="1">
    <location>
        <begin position="379"/>
        <end position="397"/>
    </location>
</feature>
<feature type="transmembrane region" description="Helical" evidence="1">
    <location>
        <begin position="305"/>
        <end position="328"/>
    </location>
</feature>
<evidence type="ECO:0000256" key="1">
    <source>
        <dbReference type="SAM" id="Phobius"/>
    </source>
</evidence>
<feature type="transmembrane region" description="Helical" evidence="1">
    <location>
        <begin position="114"/>
        <end position="135"/>
    </location>
</feature>
<feature type="transmembrane region" description="Helical" evidence="1">
    <location>
        <begin position="417"/>
        <end position="439"/>
    </location>
</feature>
<keyword evidence="1" id="KW-0472">Membrane</keyword>
<keyword evidence="1" id="KW-0812">Transmembrane</keyword>
<evidence type="ECO:0000313" key="3">
    <source>
        <dbReference type="Proteomes" id="UP000193804"/>
    </source>
</evidence>
<dbReference type="InterPro" id="IPR043742">
    <property type="entry name" value="DUF5687"/>
</dbReference>
<dbReference type="OrthoDB" id="1014144at2"/>
<feature type="transmembrane region" description="Helical" evidence="1">
    <location>
        <begin position="22"/>
        <end position="46"/>
    </location>
</feature>
<feature type="transmembrane region" description="Helical" evidence="1">
    <location>
        <begin position="445"/>
        <end position="465"/>
    </location>
</feature>
<gene>
    <name evidence="2" type="ORF">SAMN05661096_03741</name>
</gene>
<dbReference type="Proteomes" id="UP000193804">
    <property type="component" value="Unassembled WGS sequence"/>
</dbReference>
<dbReference type="RefSeq" id="WP_085518866.1">
    <property type="nucleotide sequence ID" value="NZ_FXAW01000009.1"/>
</dbReference>
<feature type="transmembrane region" description="Helical" evidence="1">
    <location>
        <begin position="141"/>
        <end position="161"/>
    </location>
</feature>
<organism evidence="2 3">
    <name type="scientific">Marivirga sericea</name>
    <dbReference type="NCBI Taxonomy" id="1028"/>
    <lineage>
        <taxon>Bacteria</taxon>
        <taxon>Pseudomonadati</taxon>
        <taxon>Bacteroidota</taxon>
        <taxon>Cytophagia</taxon>
        <taxon>Cytophagales</taxon>
        <taxon>Marivirgaceae</taxon>
        <taxon>Marivirga</taxon>
    </lineage>
</organism>
<dbReference type="AlphaFoldDB" id="A0A1X7LAL5"/>
<name>A0A1X7LAL5_9BACT</name>
<feature type="transmembrane region" description="Helical" evidence="1">
    <location>
        <begin position="201"/>
        <end position="222"/>
    </location>
</feature>
<keyword evidence="3" id="KW-1185">Reference proteome</keyword>
<feature type="transmembrane region" description="Helical" evidence="1">
    <location>
        <begin position="170"/>
        <end position="189"/>
    </location>
</feature>
<proteinExistence type="predicted"/>
<feature type="transmembrane region" description="Helical" evidence="1">
    <location>
        <begin position="355"/>
        <end position="373"/>
    </location>
</feature>
<dbReference type="EMBL" id="FXAW01000009">
    <property type="protein sequence ID" value="SMG50795.1"/>
    <property type="molecule type" value="Genomic_DNA"/>
</dbReference>
<evidence type="ECO:0000313" key="2">
    <source>
        <dbReference type="EMBL" id="SMG50795.1"/>
    </source>
</evidence>
<evidence type="ECO:0008006" key="4">
    <source>
        <dbReference type="Google" id="ProtNLM"/>
    </source>
</evidence>
<keyword evidence="1" id="KW-1133">Transmembrane helix</keyword>
<sequence length="490" mass="56524">MKWILRHQWLSFRRSPSFEKDLGIKIFLALLGFLVIMNLIVVSANLNEMIAALGIETEPTQLVNQFLLYYFVSELAIRYIMQTVPVLDIEPYLHLPVRRKLITRFLVFKSIINPYNLIAPAIFIPLSISTFIPAVGIQKGLIWLTFTLLISLCLHFFNILLKKKLESKNIVWVIFISLIIANYAGNQYFNFTLIPLGDWAIAIYQAPWLLVIPLALLGYLIYTSFQFFIQNLYVEDLFDAKMMSGEQFTSRLSGWENKGLMNTLIVQELKLILRHKRSKQSIIFAGIFLFYPLLILSMGEETQSNVMPIFVSIFFTGIFIIQYGQFLWSWNTNQMDFFLTKINPYTQWVESRYRLLVYSVLITSVLSLPYFYFGYELMMIMGATAIYNVGINSMLIMRMSLWGPKPIELDKSSMMNYQGVGAAQFVVGIPLILGPIAVYSLFANIWYPQIGVLAIAVTGLIGIIFRKTFFNAIAKKLKKDKYKLIHDLTI</sequence>
<dbReference type="Pfam" id="PF18940">
    <property type="entry name" value="DUF5687"/>
    <property type="match status" value="1"/>
</dbReference>
<accession>A0A1X7LAL5</accession>
<feature type="transmembrane region" description="Helical" evidence="1">
    <location>
        <begin position="282"/>
        <end position="299"/>
    </location>
</feature>
<dbReference type="STRING" id="1028.SAMN05661096_03741"/>
<protein>
    <recommendedName>
        <fullName evidence="4">ABC-2 type transport system permease protein</fullName>
    </recommendedName>
</protein>
<reference evidence="3" key="1">
    <citation type="submission" date="2017-04" db="EMBL/GenBank/DDBJ databases">
        <authorList>
            <person name="Varghese N."/>
            <person name="Submissions S."/>
        </authorList>
    </citation>
    <scope>NUCLEOTIDE SEQUENCE [LARGE SCALE GENOMIC DNA]</scope>
    <source>
        <strain evidence="3">DSM 4125</strain>
    </source>
</reference>